<accession>A0A9D9I6B8</accession>
<evidence type="ECO:0000256" key="1">
    <source>
        <dbReference type="SAM" id="Phobius"/>
    </source>
</evidence>
<feature type="transmembrane region" description="Helical" evidence="1">
    <location>
        <begin position="151"/>
        <end position="170"/>
    </location>
</feature>
<feature type="transmembrane region" description="Helical" evidence="1">
    <location>
        <begin position="33"/>
        <end position="54"/>
    </location>
</feature>
<feature type="transmembrane region" description="Helical" evidence="1">
    <location>
        <begin position="66"/>
        <end position="82"/>
    </location>
</feature>
<feature type="transmembrane region" description="Helical" evidence="1">
    <location>
        <begin position="9"/>
        <end position="27"/>
    </location>
</feature>
<organism evidence="2 3">
    <name type="scientific">Candidatus Merdivivens pullistercoris</name>
    <dbReference type="NCBI Taxonomy" id="2840873"/>
    <lineage>
        <taxon>Bacteria</taxon>
        <taxon>Pseudomonadati</taxon>
        <taxon>Bacteroidota</taxon>
        <taxon>Bacteroidia</taxon>
        <taxon>Bacteroidales</taxon>
        <taxon>Muribaculaceae</taxon>
        <taxon>Muribaculaceae incertae sedis</taxon>
        <taxon>Candidatus Merdivivens</taxon>
    </lineage>
</organism>
<reference evidence="2" key="1">
    <citation type="submission" date="2020-10" db="EMBL/GenBank/DDBJ databases">
        <authorList>
            <person name="Gilroy R."/>
        </authorList>
    </citation>
    <scope>NUCLEOTIDE SEQUENCE</scope>
    <source>
        <strain evidence="2">10037</strain>
    </source>
</reference>
<dbReference type="Proteomes" id="UP000823597">
    <property type="component" value="Unassembled WGS sequence"/>
</dbReference>
<feature type="transmembrane region" description="Helical" evidence="1">
    <location>
        <begin position="126"/>
        <end position="145"/>
    </location>
</feature>
<comment type="caution">
    <text evidence="2">The sequence shown here is derived from an EMBL/GenBank/DDBJ whole genome shotgun (WGS) entry which is preliminary data.</text>
</comment>
<proteinExistence type="predicted"/>
<gene>
    <name evidence="2" type="ORF">IAB93_08530</name>
</gene>
<dbReference type="AlphaFoldDB" id="A0A9D9I6B8"/>
<feature type="transmembrane region" description="Helical" evidence="1">
    <location>
        <begin position="88"/>
        <end position="105"/>
    </location>
</feature>
<keyword evidence="1" id="KW-1133">Transmembrane helix</keyword>
<keyword evidence="1" id="KW-0472">Membrane</keyword>
<sequence>MKKSVVIELLSKLSMLCYWVMLVWILYKGYGGAVALVSIAVMVAVGVVIAFSGLVPEEARQKNGTLLLYVLSVFSNLALFRYPDLWPMTSLLTVAGLSGMAYWLLARKYEGKDIRTVLKEESGLPLFFDVILLGIAIYAGIVGNLTGNPAFWVITVLLFADLIRQVCAFFK</sequence>
<evidence type="ECO:0000313" key="3">
    <source>
        <dbReference type="Proteomes" id="UP000823597"/>
    </source>
</evidence>
<protein>
    <submittedName>
        <fullName evidence="2">Uncharacterized protein</fullName>
    </submittedName>
</protein>
<dbReference type="EMBL" id="JADIME010000090">
    <property type="protein sequence ID" value="MBO8466018.1"/>
    <property type="molecule type" value="Genomic_DNA"/>
</dbReference>
<reference evidence="2" key="2">
    <citation type="journal article" date="2021" name="PeerJ">
        <title>Extensive microbial diversity within the chicken gut microbiome revealed by metagenomics and culture.</title>
        <authorList>
            <person name="Gilroy R."/>
            <person name="Ravi A."/>
            <person name="Getino M."/>
            <person name="Pursley I."/>
            <person name="Horton D.L."/>
            <person name="Alikhan N.F."/>
            <person name="Baker D."/>
            <person name="Gharbi K."/>
            <person name="Hall N."/>
            <person name="Watson M."/>
            <person name="Adriaenssens E.M."/>
            <person name="Foster-Nyarko E."/>
            <person name="Jarju S."/>
            <person name="Secka A."/>
            <person name="Antonio M."/>
            <person name="Oren A."/>
            <person name="Chaudhuri R.R."/>
            <person name="La Ragione R."/>
            <person name="Hildebrand F."/>
            <person name="Pallen M.J."/>
        </authorList>
    </citation>
    <scope>NUCLEOTIDE SEQUENCE</scope>
    <source>
        <strain evidence="2">10037</strain>
    </source>
</reference>
<name>A0A9D9I6B8_9BACT</name>
<evidence type="ECO:0000313" key="2">
    <source>
        <dbReference type="EMBL" id="MBO8466018.1"/>
    </source>
</evidence>
<keyword evidence="1" id="KW-0812">Transmembrane</keyword>